<keyword evidence="15" id="KW-0324">Glycolysis</keyword>
<evidence type="ECO:0000256" key="10">
    <source>
        <dbReference type="ARBA" id="ARBA00022525"/>
    </source>
</evidence>
<evidence type="ECO:0000256" key="15">
    <source>
        <dbReference type="ARBA" id="ARBA00023152"/>
    </source>
</evidence>
<dbReference type="InterPro" id="IPR018161">
    <property type="entry name" value="Wnt_CS"/>
</dbReference>
<keyword evidence="14" id="KW-0460">Magnesium</keyword>
<dbReference type="Pfam" id="PF00113">
    <property type="entry name" value="Enolase_C"/>
    <property type="match status" value="1"/>
</dbReference>
<feature type="non-terminal residue" evidence="23">
    <location>
        <position position="830"/>
    </location>
</feature>
<evidence type="ECO:0000259" key="22">
    <source>
        <dbReference type="SMART" id="SM01193"/>
    </source>
</evidence>
<evidence type="ECO:0000256" key="9">
    <source>
        <dbReference type="ARBA" id="ARBA00022490"/>
    </source>
</evidence>
<dbReference type="PANTHER" id="PTHR11902:SF10">
    <property type="entry name" value="GAMMA-ENOLASE"/>
    <property type="match status" value="1"/>
</dbReference>
<name>A0A8X7XJC9_POLSE</name>
<comment type="similarity">
    <text evidence="6">Belongs to the MLF family.</text>
</comment>
<dbReference type="SMART" id="SM01192">
    <property type="entry name" value="Enolase_C"/>
    <property type="match status" value="1"/>
</dbReference>
<keyword evidence="24" id="KW-1185">Reference proteome</keyword>
<evidence type="ECO:0000256" key="6">
    <source>
        <dbReference type="ARBA" id="ARBA00008332"/>
    </source>
</evidence>
<dbReference type="NCBIfam" id="TIGR01060">
    <property type="entry name" value="eno"/>
    <property type="match status" value="1"/>
</dbReference>
<dbReference type="InterPro" id="IPR020810">
    <property type="entry name" value="Enolase_C"/>
</dbReference>
<keyword evidence="11" id="KW-0272">Extracellular matrix</keyword>
<evidence type="ECO:0000256" key="11">
    <source>
        <dbReference type="ARBA" id="ARBA00022530"/>
    </source>
</evidence>
<evidence type="ECO:0000256" key="12">
    <source>
        <dbReference type="ARBA" id="ARBA00022553"/>
    </source>
</evidence>
<feature type="signal peptide" evidence="20">
    <location>
        <begin position="1"/>
        <end position="26"/>
    </location>
</feature>
<dbReference type="GO" id="GO:0004634">
    <property type="term" value="F:phosphopyruvate hydratase activity"/>
    <property type="evidence" value="ECO:0007669"/>
    <property type="project" value="InterPro"/>
</dbReference>
<comment type="similarity">
    <text evidence="7">Belongs to the enolase family.</text>
</comment>
<feature type="chain" id="PRO_5036444631" description="Protein Wnt" evidence="20">
    <location>
        <begin position="27"/>
        <end position="830"/>
    </location>
</feature>
<evidence type="ECO:0000256" key="13">
    <source>
        <dbReference type="ARBA" id="ARBA00022687"/>
    </source>
</evidence>
<proteinExistence type="inferred from homology"/>
<dbReference type="AlphaFoldDB" id="A0A8X7XJC9"/>
<dbReference type="EMBL" id="JAATIS010000147">
    <property type="protein sequence ID" value="KAG2470265.1"/>
    <property type="molecule type" value="Genomic_DNA"/>
</dbReference>
<evidence type="ECO:0000256" key="4">
    <source>
        <dbReference type="ARBA" id="ARBA00005031"/>
    </source>
</evidence>
<dbReference type="GO" id="GO:0016055">
    <property type="term" value="P:Wnt signaling pathway"/>
    <property type="evidence" value="ECO:0007669"/>
    <property type="project" value="UniProtKB-KW"/>
</dbReference>
<comment type="function">
    <text evidence="19">Ligand for members of the frizzled family of seven transmembrane receptors.</text>
</comment>
<comment type="caution">
    <text evidence="23">The sequence shown here is derived from an EMBL/GenBank/DDBJ whole genome shotgun (WGS) entry which is preliminary data.</text>
</comment>
<dbReference type="Gene3D" id="3.20.20.120">
    <property type="entry name" value="Enolase-like C-terminal domain"/>
    <property type="match status" value="1"/>
</dbReference>
<keyword evidence="13 19" id="KW-0879">Wnt signaling pathway</keyword>
<dbReference type="Pfam" id="PF03952">
    <property type="entry name" value="Enolase_N"/>
    <property type="match status" value="1"/>
</dbReference>
<gene>
    <name evidence="23" type="primary">Eno2</name>
    <name evidence="23" type="ORF">GTO96_0022916</name>
</gene>
<dbReference type="InterPro" id="IPR000941">
    <property type="entry name" value="Enolase"/>
</dbReference>
<dbReference type="InterPro" id="IPR020809">
    <property type="entry name" value="Enolase_CS"/>
</dbReference>
<dbReference type="Pfam" id="PF00110">
    <property type="entry name" value="wnt"/>
    <property type="match status" value="1"/>
</dbReference>
<evidence type="ECO:0000256" key="2">
    <source>
        <dbReference type="ARBA" id="ARBA00004496"/>
    </source>
</evidence>
<dbReference type="PANTHER" id="PTHR11902">
    <property type="entry name" value="ENOLASE"/>
    <property type="match status" value="1"/>
</dbReference>
<dbReference type="GO" id="GO:0000015">
    <property type="term" value="C:phosphopyruvate hydratase complex"/>
    <property type="evidence" value="ECO:0007669"/>
    <property type="project" value="InterPro"/>
</dbReference>
<dbReference type="GO" id="GO:0005576">
    <property type="term" value="C:extracellular region"/>
    <property type="evidence" value="ECO:0007669"/>
    <property type="project" value="InterPro"/>
</dbReference>
<evidence type="ECO:0000313" key="23">
    <source>
        <dbReference type="EMBL" id="KAG2470265.1"/>
    </source>
</evidence>
<dbReference type="Proteomes" id="UP000886611">
    <property type="component" value="Unassembled WGS sequence"/>
</dbReference>
<evidence type="ECO:0000256" key="20">
    <source>
        <dbReference type="SAM" id="SignalP"/>
    </source>
</evidence>
<evidence type="ECO:0000256" key="14">
    <source>
        <dbReference type="ARBA" id="ARBA00022842"/>
    </source>
</evidence>
<dbReference type="SFLD" id="SFLDS00001">
    <property type="entry name" value="Enolase"/>
    <property type="match status" value="1"/>
</dbReference>
<dbReference type="Pfam" id="PF10248">
    <property type="entry name" value="Mlf1IP"/>
    <property type="match status" value="1"/>
</dbReference>
<dbReference type="SFLD" id="SFLDG00178">
    <property type="entry name" value="enolase"/>
    <property type="match status" value="1"/>
</dbReference>
<dbReference type="GO" id="GO:0005102">
    <property type="term" value="F:signaling receptor binding"/>
    <property type="evidence" value="ECO:0007669"/>
    <property type="project" value="InterPro"/>
</dbReference>
<evidence type="ECO:0000256" key="3">
    <source>
        <dbReference type="ARBA" id="ARBA00004498"/>
    </source>
</evidence>
<keyword evidence="17" id="KW-0456">Lyase</keyword>
<dbReference type="CDD" id="cd03313">
    <property type="entry name" value="enolase"/>
    <property type="match status" value="1"/>
</dbReference>
<evidence type="ECO:0000256" key="19">
    <source>
        <dbReference type="RuleBase" id="RU003500"/>
    </source>
</evidence>
<sequence length="830" mass="91520">MKSPHFPPVVLSAVSALLCALPLSRATSWLSLVKQPLARSLRDSDSCALLKGLSAGQVQLCRQQLEAMDSVRRGAEIAIEECQHQFRTRRWNCSTVQGINVFGKVVMQGFQWSGCSDNLSYGVSFSQSFVDNPERIRGSSSSRALMNLHNNEAGRKAILNNMRVECKCHGVSGSCEVRTCWKVMPPFRRVGVVLKERFDGATEVEQRKVGSRKVLVPKDTHFKPYTLQDLIYLSGSPDFCELDPRGGIPGTAGRQCNATSSRLAADACDLMCCGRGFHTEHAEVIERCSYCEETGRTQLLTTTTDNFSTIIKKERMAGSANCQTFSSTIFAYSNTGSGAPKVYQQTSEMRTAPGGIRETLQTMRDSESGLERMSIGHHIGERGHVMERSRNRRTGDREERQDYINLEEGEAAAFDEEWFRETSRYGPSSSRSLDYRRDRNAAAGGGSRLAITAPRSHEDDDGIRHQHSSRRYDWMSIINIHAREILDSRGNPTVEVDLCTEKGMFRAAVPSGASTGIYEALELRDNDKSRYLGKGVLKAIDHINNEIKPALIDSGLSVLEQEKLDNMMLELDGTENKSQFGANAILGVSLAICKAGAAEKGIPLYRHIADLAGNTDLILPVPAFNVINGGSHAGNKLAMQEFMVLPVGAESFRDALRVGAELYHTLKGVIKDKYGKDATNVGDEGGFAPNILENSEALELLKTAIEKAGFTDKIVIGMDVAASEFYRDGSYDLDFKSPDDPSRYISSDELADLYQSFVRDYPVVSIEDPFDQDDWEAWSKFTANVGIQVVGDDLTVTNPKRIEKAVEEKACNCLLLKVNQIGSVTEAIQA</sequence>
<comment type="similarity">
    <text evidence="5 19">Belongs to the Wnt family.</text>
</comment>
<dbReference type="SUPFAM" id="SSF51604">
    <property type="entry name" value="Enolase C-terminal domain-like"/>
    <property type="match status" value="1"/>
</dbReference>
<dbReference type="PROSITE" id="PS00164">
    <property type="entry name" value="ENOLASE"/>
    <property type="match status" value="1"/>
</dbReference>
<dbReference type="Gene3D" id="3.30.390.10">
    <property type="entry name" value="Enolase-like, N-terminal domain"/>
    <property type="match status" value="1"/>
</dbReference>
<keyword evidence="18" id="KW-0449">Lipoprotein</keyword>
<keyword evidence="9" id="KW-0963">Cytoplasm</keyword>
<dbReference type="InterPro" id="IPR020811">
    <property type="entry name" value="Enolase_N"/>
</dbReference>
<keyword evidence="16" id="KW-1015">Disulfide bond</keyword>
<dbReference type="InterPro" id="IPR036849">
    <property type="entry name" value="Enolase-like_C_sf"/>
</dbReference>
<keyword evidence="20" id="KW-0732">Signal</keyword>
<evidence type="ECO:0000313" key="24">
    <source>
        <dbReference type="Proteomes" id="UP000886611"/>
    </source>
</evidence>
<dbReference type="SFLD" id="SFLDF00002">
    <property type="entry name" value="enolase"/>
    <property type="match status" value="1"/>
</dbReference>
<dbReference type="HAMAP" id="MF_00318">
    <property type="entry name" value="Enolase"/>
    <property type="match status" value="1"/>
</dbReference>
<comment type="cofactor">
    <cofactor evidence="1">
        <name>Mg(2+)</name>
        <dbReference type="ChEBI" id="CHEBI:18420"/>
    </cofactor>
</comment>
<feature type="domain" description="Enolase N-terminal" evidence="22">
    <location>
        <begin position="477"/>
        <end position="608"/>
    </location>
</feature>
<evidence type="ECO:0000256" key="18">
    <source>
        <dbReference type="ARBA" id="ARBA00023288"/>
    </source>
</evidence>
<dbReference type="InterPro" id="IPR019376">
    <property type="entry name" value="Myeloid_leukemia_factor"/>
</dbReference>
<evidence type="ECO:0000256" key="17">
    <source>
        <dbReference type="ARBA" id="ARBA00023239"/>
    </source>
</evidence>
<keyword evidence="8 19" id="KW-0217">Developmental protein</keyword>
<evidence type="ECO:0000259" key="21">
    <source>
        <dbReference type="SMART" id="SM01192"/>
    </source>
</evidence>
<dbReference type="FunFam" id="3.30.390.10:FF:000001">
    <property type="entry name" value="Enolase"/>
    <property type="match status" value="1"/>
</dbReference>
<dbReference type="GO" id="GO:0006096">
    <property type="term" value="P:glycolytic process"/>
    <property type="evidence" value="ECO:0007669"/>
    <property type="project" value="UniProtKB-KW"/>
</dbReference>
<keyword evidence="12" id="KW-0597">Phosphoprotein</keyword>
<feature type="domain" description="Enolase C-terminal TIM barrel" evidence="21">
    <location>
        <begin position="616"/>
        <end position="830"/>
    </location>
</feature>
<dbReference type="SMART" id="SM01193">
    <property type="entry name" value="Enolase_N"/>
    <property type="match status" value="1"/>
</dbReference>
<comment type="subcellular location">
    <subcellularLocation>
        <location evidence="2">Cytoplasm</location>
    </subcellularLocation>
    <subcellularLocation>
        <location evidence="3 19">Secreted</location>
        <location evidence="3 19">Extracellular space</location>
        <location evidence="3 19">Extracellular matrix</location>
    </subcellularLocation>
</comment>
<keyword evidence="10" id="KW-0964">Secreted</keyword>
<dbReference type="PROSITE" id="PS00246">
    <property type="entry name" value="WNT1"/>
    <property type="match status" value="1"/>
</dbReference>
<dbReference type="SUPFAM" id="SSF54826">
    <property type="entry name" value="Enolase N-terminal domain-like"/>
    <property type="match status" value="1"/>
</dbReference>
<evidence type="ECO:0000256" key="8">
    <source>
        <dbReference type="ARBA" id="ARBA00022473"/>
    </source>
</evidence>
<evidence type="ECO:0000256" key="1">
    <source>
        <dbReference type="ARBA" id="ARBA00001946"/>
    </source>
</evidence>
<dbReference type="PRINTS" id="PR00148">
    <property type="entry name" value="ENOLASE"/>
</dbReference>
<protein>
    <recommendedName>
        <fullName evidence="19">Protein Wnt</fullName>
    </recommendedName>
</protein>
<evidence type="ECO:0000256" key="5">
    <source>
        <dbReference type="ARBA" id="ARBA00005683"/>
    </source>
</evidence>
<reference evidence="23 24" key="1">
    <citation type="journal article" date="2021" name="Cell">
        <title>Tracing the genetic footprints of vertebrate landing in non-teleost ray-finned fishes.</title>
        <authorList>
            <person name="Bi X."/>
            <person name="Wang K."/>
            <person name="Yang L."/>
            <person name="Pan H."/>
            <person name="Jiang H."/>
            <person name="Wei Q."/>
            <person name="Fang M."/>
            <person name="Yu H."/>
            <person name="Zhu C."/>
            <person name="Cai Y."/>
            <person name="He Y."/>
            <person name="Gan X."/>
            <person name="Zeng H."/>
            <person name="Yu D."/>
            <person name="Zhu Y."/>
            <person name="Jiang H."/>
            <person name="Qiu Q."/>
            <person name="Yang H."/>
            <person name="Zhang Y.E."/>
            <person name="Wang W."/>
            <person name="Zhu M."/>
            <person name="He S."/>
            <person name="Zhang G."/>
        </authorList>
    </citation>
    <scope>NUCLEOTIDE SEQUENCE [LARGE SCALE GENOMIC DNA]</scope>
    <source>
        <strain evidence="23">Bchr_013</strain>
    </source>
</reference>
<dbReference type="InterPro" id="IPR029017">
    <property type="entry name" value="Enolase-like_N"/>
</dbReference>
<comment type="pathway">
    <text evidence="4">Carbohydrate degradation; glycolysis; pyruvate from D-glyceraldehyde 3-phosphate: step 4/5.</text>
</comment>
<organism evidence="23 24">
    <name type="scientific">Polypterus senegalus</name>
    <name type="common">Senegal bichir</name>
    <dbReference type="NCBI Taxonomy" id="55291"/>
    <lineage>
        <taxon>Eukaryota</taxon>
        <taxon>Metazoa</taxon>
        <taxon>Chordata</taxon>
        <taxon>Craniata</taxon>
        <taxon>Vertebrata</taxon>
        <taxon>Euteleostomi</taxon>
        <taxon>Actinopterygii</taxon>
        <taxon>Polypteriformes</taxon>
        <taxon>Polypteridae</taxon>
        <taxon>Polypterus</taxon>
    </lineage>
</organism>
<evidence type="ECO:0000256" key="16">
    <source>
        <dbReference type="ARBA" id="ARBA00023157"/>
    </source>
</evidence>
<accession>A0A8X7XJC9</accession>
<dbReference type="InterPro" id="IPR005817">
    <property type="entry name" value="Wnt"/>
</dbReference>
<dbReference type="SMART" id="SM00097">
    <property type="entry name" value="WNT1"/>
    <property type="match status" value="1"/>
</dbReference>
<evidence type="ECO:0000256" key="7">
    <source>
        <dbReference type="ARBA" id="ARBA00009604"/>
    </source>
</evidence>
<dbReference type="GO" id="GO:0000287">
    <property type="term" value="F:magnesium ion binding"/>
    <property type="evidence" value="ECO:0007669"/>
    <property type="project" value="InterPro"/>
</dbReference>
<feature type="non-terminal residue" evidence="23">
    <location>
        <position position="1"/>
    </location>
</feature>